<evidence type="ECO:0000313" key="1">
    <source>
        <dbReference type="EMBL" id="MDY0745976.1"/>
    </source>
</evidence>
<protein>
    <submittedName>
        <fullName evidence="1">Uncharacterized protein</fullName>
    </submittedName>
</protein>
<proteinExistence type="predicted"/>
<keyword evidence="2" id="KW-1185">Reference proteome</keyword>
<evidence type="ECO:0000313" key="2">
    <source>
        <dbReference type="Proteomes" id="UP001285263"/>
    </source>
</evidence>
<organism evidence="1 2">
    <name type="scientific">Roseateles agri</name>
    <dbReference type="NCBI Taxonomy" id="3098619"/>
    <lineage>
        <taxon>Bacteria</taxon>
        <taxon>Pseudomonadati</taxon>
        <taxon>Pseudomonadota</taxon>
        <taxon>Betaproteobacteria</taxon>
        <taxon>Burkholderiales</taxon>
        <taxon>Sphaerotilaceae</taxon>
        <taxon>Roseateles</taxon>
    </lineage>
</organism>
<dbReference type="RefSeq" id="WP_320423879.1">
    <property type="nucleotide sequence ID" value="NZ_JAXCLA010000005.1"/>
</dbReference>
<dbReference type="EMBL" id="JAXCLA010000005">
    <property type="protein sequence ID" value="MDY0745976.1"/>
    <property type="molecule type" value="Genomic_DNA"/>
</dbReference>
<name>A0ABU5DI65_9BURK</name>
<dbReference type="Proteomes" id="UP001285263">
    <property type="component" value="Unassembled WGS sequence"/>
</dbReference>
<reference evidence="1 2" key="1">
    <citation type="submission" date="2023-11" db="EMBL/GenBank/DDBJ databases">
        <title>Paucibacter sp. nov., isolated from fresh soil in Korea.</title>
        <authorList>
            <person name="Le N.T.T."/>
        </authorList>
    </citation>
    <scope>NUCLEOTIDE SEQUENCE [LARGE SCALE GENOMIC DNA]</scope>
    <source>
        <strain evidence="1 2">R3-3</strain>
    </source>
</reference>
<comment type="caution">
    <text evidence="1">The sequence shown here is derived from an EMBL/GenBank/DDBJ whole genome shotgun (WGS) entry which is preliminary data.</text>
</comment>
<gene>
    <name evidence="1" type="ORF">SNE35_15755</name>
</gene>
<accession>A0ABU5DI65</accession>
<sequence length="579" mass="63285">MTLRLTAEQQKALEALTLRRDLQRVGVALGAAFPEVDARLGDRKGALLDLGWQKAQALKFTHGLALARYLAAWCVFGTEFETKPGHDWALKIIAAPERQTEATQGQRIYQLGRRIREELQRQGGRNGLPTPAAFDEALATLDAALADQGKLGSLLPRERLKLGSACDIDAVDLTLIEPAPLQHYALEQGQWRRTPMVLDPEKLRVMSAQGQERLPEQINLLSLSDGGRSRLRLRCLAAHVCDPAVHPLASFNGSHGHYERRGPLTQDLQLTLPLETPPPQVVMAVEGGASYSELSVSGCGLRDSGAPMGEQTVRLAVHPAEQTMLGWKREPGGAVHLPAEPLPPAPEPRALLERDGAQLDARRWQQGLAQIDKQLADKLPALLIGWERESGVTRGHLQAEPAIMTGAASLTWGWAPHPDGLAALPYYRVSGLMELVVCQLHLRLTGELALGGSRSILHLHCGARETLQFQATRGPQDADLMALFKPAQTEFRHPFVLHLENIATPELALLDMVSAVNGAVVGKAGLRPHPAGAGFQWFCKIEIEPVTVLLQLHDPMLGQQRQILKTLLPAMTLVDWNLD</sequence>